<dbReference type="Pfam" id="PF07969">
    <property type="entry name" value="Amidohydro_3"/>
    <property type="match status" value="1"/>
</dbReference>
<dbReference type="HOGENOM" id="CLU_009942_2_1_6"/>
<dbReference type="Gene3D" id="3.10.310.70">
    <property type="match status" value="1"/>
</dbReference>
<sequence>MKLSQKINKIFYTLFLAVFMFSCSVDESKETLPKTQTSQSISSIYYGGDILTMVGDSPHYVEAVVESEGRIVFTGDKSKALNFTKNTLNHVNLQGKTMLPGFIDGHGHVVNTGLQSLLANLLPAPDGGAQSHADIVDIMTAWSNDSNNQEVINSLGWIMGLGYDDGQLAEKAHPSAEVLDKISTEIPILLIHQSGHFGAMNSKAIELLGLTAASKDPQGGVYRRNPDGTPNGVLEENAFFNSFYPILGKMTQELKDKSFIAGQLSYASFGYTTAQDGRSMADESATMARASQANKLLIDVVSYPDIIVNRKSLTTQYNSAQYTNKYRIAGAKLTLDGSPQGKTAWLSEPYHAPPFGQNAHYAGYGVITNDEAAKYLSDAFENNWQIITHANGDKAIDQLVYAINIAAKQHGNEDRRPVLIHGQTLRADQIQSLVKLKIFPSLFPMHTFYWGDWHVESVLGHPRADFISPTKSVLEAGLKFTSHHDSPVTKPSSLRVLDATVNRTTRSGVILGPSERVSPYIALKALTDWAAYQHFEEKNKGTITVGKQADFVILDKNPLKIEKVNLGKLKILQTISYGETVYQSE</sequence>
<proteinExistence type="predicted"/>
<dbReference type="InterPro" id="IPR033932">
    <property type="entry name" value="YtcJ-like"/>
</dbReference>
<dbReference type="SUPFAM" id="SSF51556">
    <property type="entry name" value="Metallo-dependent hydrolases"/>
    <property type="match status" value="1"/>
</dbReference>
<dbReference type="CDD" id="cd01300">
    <property type="entry name" value="YtcJ_like"/>
    <property type="match status" value="1"/>
</dbReference>
<dbReference type="Gene3D" id="3.20.20.140">
    <property type="entry name" value="Metal-dependent hydrolases"/>
    <property type="match status" value="1"/>
</dbReference>
<protein>
    <submittedName>
        <fullName evidence="2">Putative lipoprotein</fullName>
    </submittedName>
</protein>
<dbReference type="AlphaFoldDB" id="Q483G5"/>
<dbReference type="PROSITE" id="PS51257">
    <property type="entry name" value="PROKAR_LIPOPROTEIN"/>
    <property type="match status" value="1"/>
</dbReference>
<dbReference type="InterPro" id="IPR013108">
    <property type="entry name" value="Amidohydro_3"/>
</dbReference>
<gene>
    <name evidence="2" type="ordered locus">CPS_2075</name>
</gene>
<evidence type="ECO:0000259" key="1">
    <source>
        <dbReference type="Pfam" id="PF07969"/>
    </source>
</evidence>
<name>Q483G5_COLP3</name>
<feature type="domain" description="Amidohydrolase 3" evidence="1">
    <location>
        <begin position="91"/>
        <end position="582"/>
    </location>
</feature>
<dbReference type="RefSeq" id="WP_011042896.1">
    <property type="nucleotide sequence ID" value="NC_003910.7"/>
</dbReference>
<organism evidence="2 3">
    <name type="scientific">Colwellia psychrerythraea (strain 34H / ATCC BAA-681)</name>
    <name type="common">Vibrio psychroerythus</name>
    <dbReference type="NCBI Taxonomy" id="167879"/>
    <lineage>
        <taxon>Bacteria</taxon>
        <taxon>Pseudomonadati</taxon>
        <taxon>Pseudomonadota</taxon>
        <taxon>Gammaproteobacteria</taxon>
        <taxon>Alteromonadales</taxon>
        <taxon>Colwelliaceae</taxon>
        <taxon>Colwellia</taxon>
    </lineage>
</organism>
<dbReference type="Proteomes" id="UP000000547">
    <property type="component" value="Chromosome"/>
</dbReference>
<dbReference type="KEGG" id="cps:CPS_2075"/>
<dbReference type="SUPFAM" id="SSF51338">
    <property type="entry name" value="Composite domain of metallo-dependent hydrolases"/>
    <property type="match status" value="1"/>
</dbReference>
<evidence type="ECO:0000313" key="3">
    <source>
        <dbReference type="Proteomes" id="UP000000547"/>
    </source>
</evidence>
<dbReference type="Gene3D" id="2.30.40.10">
    <property type="entry name" value="Urease, subunit C, domain 1"/>
    <property type="match status" value="1"/>
</dbReference>
<dbReference type="InterPro" id="IPR032466">
    <property type="entry name" value="Metal_Hydrolase"/>
</dbReference>
<keyword evidence="2" id="KW-0449">Lipoprotein</keyword>
<evidence type="ECO:0000313" key="2">
    <source>
        <dbReference type="EMBL" id="AAZ24744.1"/>
    </source>
</evidence>
<reference evidence="2" key="1">
    <citation type="journal article" date="2005" name="Proc. Natl. Acad. Sci. U.S.A.">
        <title>The psychrophilic lifestyle as revealed by the genome sequence of Colwellia psychrerythraea 34H through genomic and proteomic analyses.</title>
        <authorList>
            <person name="Methe B.A."/>
            <person name="Nelson K.E."/>
            <person name="Deming J.W."/>
            <person name="Momen B."/>
            <person name="Melamud E."/>
            <person name="Zhang X."/>
            <person name="Moult J."/>
            <person name="Madupu R."/>
            <person name="Nelson W.C."/>
            <person name="Dodson R.J."/>
            <person name="Brinkac L.M."/>
            <person name="Daugherty S.C."/>
            <person name="Durkin A.S."/>
            <person name="DeBoy R.T."/>
            <person name="Kolonay J.F."/>
            <person name="Sullivan S.A."/>
            <person name="Zhou L."/>
            <person name="Davidsen T.M."/>
            <person name="Wu M."/>
            <person name="Huston A.L."/>
            <person name="Lewis M."/>
            <person name="Weaver B."/>
            <person name="Weidman J.F."/>
            <person name="Khouri H."/>
            <person name="Utterback T.R."/>
            <person name="Feldblyum T.V."/>
            <person name="Fraser C.M."/>
        </authorList>
    </citation>
    <scope>NUCLEOTIDE SEQUENCE [LARGE SCALE GENOMIC DNA]</scope>
    <source>
        <strain evidence="2">34H</strain>
    </source>
</reference>
<dbReference type="EMBL" id="CP000083">
    <property type="protein sequence ID" value="AAZ24744.1"/>
    <property type="molecule type" value="Genomic_DNA"/>
</dbReference>
<dbReference type="PANTHER" id="PTHR22642:SF2">
    <property type="entry name" value="PROTEIN LONG AFTER FAR-RED 3"/>
    <property type="match status" value="1"/>
</dbReference>
<accession>Q483G5</accession>
<dbReference type="STRING" id="167879.CPS_2075"/>
<dbReference type="PANTHER" id="PTHR22642">
    <property type="entry name" value="IMIDAZOLONEPROPIONASE"/>
    <property type="match status" value="1"/>
</dbReference>
<dbReference type="InterPro" id="IPR011059">
    <property type="entry name" value="Metal-dep_hydrolase_composite"/>
</dbReference>
<dbReference type="GO" id="GO:0016810">
    <property type="term" value="F:hydrolase activity, acting on carbon-nitrogen (but not peptide) bonds"/>
    <property type="evidence" value="ECO:0007669"/>
    <property type="project" value="InterPro"/>
</dbReference>